<dbReference type="Pfam" id="PF13582">
    <property type="entry name" value="Reprolysin_3"/>
    <property type="match status" value="1"/>
</dbReference>
<dbReference type="InParanoid" id="A0A1V9XPV0"/>
<dbReference type="InterPro" id="IPR001590">
    <property type="entry name" value="Peptidase_M12B"/>
</dbReference>
<dbReference type="GO" id="GO:0046872">
    <property type="term" value="F:metal ion binding"/>
    <property type="evidence" value="ECO:0007669"/>
    <property type="project" value="UniProtKB-KW"/>
</dbReference>
<dbReference type="AlphaFoldDB" id="A0A1V9XPV0"/>
<dbReference type="PANTHER" id="PTHR11905">
    <property type="entry name" value="ADAM A DISINTEGRIN AND METALLOPROTEASE DOMAIN"/>
    <property type="match status" value="1"/>
</dbReference>
<keyword evidence="1" id="KW-0479">Metal-binding</keyword>
<dbReference type="GO" id="GO:0004222">
    <property type="term" value="F:metalloendopeptidase activity"/>
    <property type="evidence" value="ECO:0007669"/>
    <property type="project" value="InterPro"/>
</dbReference>
<dbReference type="STRING" id="418985.A0A1V9XPV0"/>
<feature type="binding site" evidence="1">
    <location>
        <position position="494"/>
    </location>
    <ligand>
        <name>Zn(2+)</name>
        <dbReference type="ChEBI" id="CHEBI:29105"/>
        <note>catalytic</note>
    </ligand>
</feature>
<comment type="caution">
    <text evidence="3">The sequence shown here is derived from an EMBL/GenBank/DDBJ whole genome shotgun (WGS) entry which is preliminary data.</text>
</comment>
<dbReference type="GO" id="GO:0007229">
    <property type="term" value="P:integrin-mediated signaling pathway"/>
    <property type="evidence" value="ECO:0007669"/>
    <property type="project" value="UniProtKB-KW"/>
</dbReference>
<feature type="active site" evidence="1">
    <location>
        <position position="485"/>
    </location>
</feature>
<evidence type="ECO:0000259" key="2">
    <source>
        <dbReference type="PROSITE" id="PS50215"/>
    </source>
</evidence>
<keyword evidence="3" id="KW-0401">Integrin</keyword>
<comment type="caution">
    <text evidence="1">Lacks conserved residue(s) required for the propagation of feature annotation.</text>
</comment>
<keyword evidence="4" id="KW-1185">Reference proteome</keyword>
<dbReference type="PROSITE" id="PS50215">
    <property type="entry name" value="ADAM_MEPRO"/>
    <property type="match status" value="1"/>
</dbReference>
<dbReference type="Proteomes" id="UP000192247">
    <property type="component" value="Unassembled WGS sequence"/>
</dbReference>
<evidence type="ECO:0000313" key="4">
    <source>
        <dbReference type="Proteomes" id="UP000192247"/>
    </source>
</evidence>
<gene>
    <name evidence="3" type="ORF">BIW11_08429</name>
</gene>
<dbReference type="SUPFAM" id="SSF55486">
    <property type="entry name" value="Metalloproteases ('zincins'), catalytic domain"/>
    <property type="match status" value="1"/>
</dbReference>
<dbReference type="GO" id="GO:0006509">
    <property type="term" value="P:membrane protein ectodomain proteolysis"/>
    <property type="evidence" value="ECO:0007669"/>
    <property type="project" value="TreeGrafter"/>
</dbReference>
<dbReference type="PANTHER" id="PTHR11905:SF249">
    <property type="entry name" value="SOL NARAE, ISOFORM C"/>
    <property type="match status" value="1"/>
</dbReference>
<keyword evidence="1" id="KW-0862">Zinc</keyword>
<dbReference type="InterPro" id="IPR024079">
    <property type="entry name" value="MetalloPept_cat_dom_sf"/>
</dbReference>
<sequence length="544" mass="61075">MSEEQLRRVFHVRSPDQVPEYEIVAISHEDSDTNASAPRRARRVRRDAAQAELSKIRKTEEFSRTGGYPSVLDIDYESTRRDKPAFESDGGVKANRALKLSLQAFGKRLRLNLMKNEDFQRRVEGLKMYTMSSTSRGGVEIRAATEDGSYSSEESSGPATPYVDEANNAALILSRHPHGGIEVEGTVGHELVIAPVPEGLRNETFYDEEEGTADDEMFLDEDDFTPAQPADKRKPEKSKMPKKYVLGTIPVAKKRYRGPKAAFKAKSLKGKSVHFVYKRNKITEQQDLVHSDFLPLESVPRADNRTRAHRIRKRAAPDTVWPEVLLIVDYDTYALHGRSHAEIKRYFVSFWNGVDLRYRLLTSPRVKISLAGMIVAKDRDATPYLERNRLRPPNEDAVDVAGALTDLGKYLYREDRLPTYDLAVVITKLDMCRRHYEGGRCNRGTAGFAYVGGACVVNKRLEKVNSVAIIEDSGGFSGIIVAAHEVGHLLGCVHDGSPPPSYLGGPGATSCPWEDGFIMSDLRHTERGFRWSTCSVQQFKHFLL</sequence>
<accession>A0A1V9XPV0</accession>
<protein>
    <submittedName>
        <fullName evidence="3">A disintegrin and metalloproteinase with thrombospondin motifs 16-like</fullName>
    </submittedName>
</protein>
<reference evidence="3 4" key="1">
    <citation type="journal article" date="2017" name="Gigascience">
        <title>Draft genome of the honey bee ectoparasitic mite, Tropilaelaps mercedesae, is shaped by the parasitic life history.</title>
        <authorList>
            <person name="Dong X."/>
            <person name="Armstrong S.D."/>
            <person name="Xia D."/>
            <person name="Makepeace B.L."/>
            <person name="Darby A.C."/>
            <person name="Kadowaki T."/>
        </authorList>
    </citation>
    <scope>NUCLEOTIDE SEQUENCE [LARGE SCALE GENOMIC DNA]</scope>
    <source>
        <strain evidence="3">Wuxi-XJTLU</strain>
    </source>
</reference>
<evidence type="ECO:0000313" key="3">
    <source>
        <dbReference type="EMBL" id="OQR75422.1"/>
    </source>
</evidence>
<evidence type="ECO:0000256" key="1">
    <source>
        <dbReference type="PROSITE-ProRule" id="PRU00276"/>
    </source>
</evidence>
<feature type="domain" description="Peptidase M12B" evidence="2">
    <location>
        <begin position="320"/>
        <end position="544"/>
    </location>
</feature>
<dbReference type="InterPro" id="IPR034030">
    <property type="entry name" value="ZnMc_salivary_gland_MPs"/>
</dbReference>
<dbReference type="EMBL" id="MNPL01006382">
    <property type="protein sequence ID" value="OQR75422.1"/>
    <property type="molecule type" value="Genomic_DNA"/>
</dbReference>
<proteinExistence type="predicted"/>
<dbReference type="OrthoDB" id="9936463at2759"/>
<dbReference type="CDD" id="cd04272">
    <property type="entry name" value="ZnMc_salivary_gland_MPs"/>
    <property type="match status" value="1"/>
</dbReference>
<name>A0A1V9XPV0_9ACAR</name>
<organism evidence="3 4">
    <name type="scientific">Tropilaelaps mercedesae</name>
    <dbReference type="NCBI Taxonomy" id="418985"/>
    <lineage>
        <taxon>Eukaryota</taxon>
        <taxon>Metazoa</taxon>
        <taxon>Ecdysozoa</taxon>
        <taxon>Arthropoda</taxon>
        <taxon>Chelicerata</taxon>
        <taxon>Arachnida</taxon>
        <taxon>Acari</taxon>
        <taxon>Parasitiformes</taxon>
        <taxon>Mesostigmata</taxon>
        <taxon>Gamasina</taxon>
        <taxon>Dermanyssoidea</taxon>
        <taxon>Laelapidae</taxon>
        <taxon>Tropilaelaps</taxon>
    </lineage>
</organism>
<feature type="binding site" evidence="1">
    <location>
        <position position="488"/>
    </location>
    <ligand>
        <name>Zn(2+)</name>
        <dbReference type="ChEBI" id="CHEBI:29105"/>
        <note>catalytic</note>
    </ligand>
</feature>
<feature type="binding site" evidence="1">
    <location>
        <position position="484"/>
    </location>
    <ligand>
        <name>Zn(2+)</name>
        <dbReference type="ChEBI" id="CHEBI:29105"/>
        <note>catalytic</note>
    </ligand>
</feature>
<dbReference type="Gene3D" id="3.40.390.10">
    <property type="entry name" value="Collagenase (Catalytic Domain)"/>
    <property type="match status" value="1"/>
</dbReference>